<feature type="non-terminal residue" evidence="4">
    <location>
        <position position="160"/>
    </location>
</feature>
<dbReference type="GO" id="GO:0003723">
    <property type="term" value="F:RNA binding"/>
    <property type="evidence" value="ECO:0007669"/>
    <property type="project" value="InterPro"/>
</dbReference>
<evidence type="ECO:0000256" key="1">
    <source>
        <dbReference type="SAM" id="Coils"/>
    </source>
</evidence>
<dbReference type="GO" id="GO:0005634">
    <property type="term" value="C:nucleus"/>
    <property type="evidence" value="ECO:0007669"/>
    <property type="project" value="InterPro"/>
</dbReference>
<dbReference type="OrthoDB" id="196131at2759"/>
<dbReference type="EC" id="3.6.4.13" evidence="4"/>
<dbReference type="InterPro" id="IPR036612">
    <property type="entry name" value="KH_dom_type_1_sf"/>
</dbReference>
<dbReference type="Gene3D" id="3.30.1370.10">
    <property type="entry name" value="K Homology domain, type 1"/>
    <property type="match status" value="1"/>
</dbReference>
<keyword evidence="1" id="KW-0175">Coiled coil</keyword>
<feature type="compositionally biased region" description="Low complexity" evidence="2">
    <location>
        <begin position="28"/>
        <end position="38"/>
    </location>
</feature>
<feature type="region of interest" description="Disordered" evidence="2">
    <location>
        <begin position="1"/>
        <end position="38"/>
    </location>
</feature>
<dbReference type="InterPro" id="IPR056149">
    <property type="entry name" value="PRP5/DDX46/KHDC4_KH"/>
</dbReference>
<organism evidence="4 5">
    <name type="scientific">Coemansia interrupta</name>
    <dbReference type="NCBI Taxonomy" id="1126814"/>
    <lineage>
        <taxon>Eukaryota</taxon>
        <taxon>Fungi</taxon>
        <taxon>Fungi incertae sedis</taxon>
        <taxon>Zoopagomycota</taxon>
        <taxon>Kickxellomycotina</taxon>
        <taxon>Kickxellomycetes</taxon>
        <taxon>Kickxellales</taxon>
        <taxon>Kickxellaceae</taxon>
        <taxon>Coemansia</taxon>
    </lineage>
</organism>
<feature type="coiled-coil region" evidence="1">
    <location>
        <begin position="110"/>
        <end position="141"/>
    </location>
</feature>
<keyword evidence="4" id="KW-0378">Hydrolase</keyword>
<evidence type="ECO:0000256" key="2">
    <source>
        <dbReference type="SAM" id="MobiDB-lite"/>
    </source>
</evidence>
<gene>
    <name evidence="4" type="primary">PRP5</name>
    <name evidence="4" type="ORF">GGI15_004918</name>
</gene>
<dbReference type="InterPro" id="IPR031121">
    <property type="entry name" value="RIK/BLOM7"/>
</dbReference>
<dbReference type="GO" id="GO:0016787">
    <property type="term" value="F:hydrolase activity"/>
    <property type="evidence" value="ECO:0007669"/>
    <property type="project" value="UniProtKB-KW"/>
</dbReference>
<dbReference type="Pfam" id="PF23469">
    <property type="entry name" value="KH_12"/>
    <property type="match status" value="1"/>
</dbReference>
<dbReference type="GO" id="GO:0003724">
    <property type="term" value="F:RNA helicase activity"/>
    <property type="evidence" value="ECO:0007669"/>
    <property type="project" value="UniProtKB-EC"/>
</dbReference>
<evidence type="ECO:0000313" key="4">
    <source>
        <dbReference type="EMBL" id="KAJ2776207.1"/>
    </source>
</evidence>
<dbReference type="EMBL" id="JANBUM010000514">
    <property type="protein sequence ID" value="KAJ2776207.1"/>
    <property type="molecule type" value="Genomic_DNA"/>
</dbReference>
<evidence type="ECO:0000259" key="3">
    <source>
        <dbReference type="Pfam" id="PF23469"/>
    </source>
</evidence>
<protein>
    <submittedName>
        <fullName evidence="4">Pre-mRNA processing RNA-helicase</fullName>
        <ecNumber evidence="4">3.6.4.13</ecNumber>
    </submittedName>
</protein>
<accession>A0A9W8H7H1</accession>
<feature type="domain" description="ATP-dependent RNA helicase PRP5/DDX46/KHDC4 KH" evidence="3">
    <location>
        <begin position="54"/>
        <end position="131"/>
    </location>
</feature>
<dbReference type="PANTHER" id="PTHR15744:SF0">
    <property type="entry name" value="KH HOMOLOGY DOMAIN-CONTAINING PROTEIN 4"/>
    <property type="match status" value="1"/>
</dbReference>
<sequence length="160" mass="16842">PKARPGSSANKDALASSKDGAAATSDNSASNVSGTAASSAAASATIPVGLYGCELDINDYPQKARWRATNRETLTQIIEQTGAAITTRGVFVPPGKPVPEGERKLYLSIESETERSAEQAKNEIKRILTEATLQIMEQEARAGGTSGRYSVVYVNRPSGI</sequence>
<proteinExistence type="predicted"/>
<name>A0A9W8H7H1_9FUNG</name>
<comment type="caution">
    <text evidence="4">The sequence shown here is derived from an EMBL/GenBank/DDBJ whole genome shotgun (WGS) entry which is preliminary data.</text>
</comment>
<keyword evidence="5" id="KW-1185">Reference proteome</keyword>
<dbReference type="AlphaFoldDB" id="A0A9W8H7H1"/>
<dbReference type="PANTHER" id="PTHR15744">
    <property type="entry name" value="BLOM7"/>
    <property type="match status" value="1"/>
</dbReference>
<evidence type="ECO:0000313" key="5">
    <source>
        <dbReference type="Proteomes" id="UP001140172"/>
    </source>
</evidence>
<dbReference type="Proteomes" id="UP001140172">
    <property type="component" value="Unassembled WGS sequence"/>
</dbReference>
<reference evidence="4" key="1">
    <citation type="submission" date="2022-07" db="EMBL/GenBank/DDBJ databases">
        <title>Phylogenomic reconstructions and comparative analyses of Kickxellomycotina fungi.</title>
        <authorList>
            <person name="Reynolds N.K."/>
            <person name="Stajich J.E."/>
            <person name="Barry K."/>
            <person name="Grigoriev I.V."/>
            <person name="Crous P."/>
            <person name="Smith M.E."/>
        </authorList>
    </citation>
    <scope>NUCLEOTIDE SEQUENCE</scope>
    <source>
        <strain evidence="4">BCRC 34489</strain>
    </source>
</reference>